<comment type="caution">
    <text evidence="11">The sequence shown here is derived from an EMBL/GenBank/DDBJ whole genome shotgun (WGS) entry which is preliminary data.</text>
</comment>
<keyword evidence="3 7" id="KW-0378">Hydrolase</keyword>
<dbReference type="GO" id="GO:0000272">
    <property type="term" value="P:polysaccharide catabolic process"/>
    <property type="evidence" value="ECO:0007669"/>
    <property type="project" value="InterPro"/>
</dbReference>
<evidence type="ECO:0000256" key="1">
    <source>
        <dbReference type="ARBA" id="ARBA00004141"/>
    </source>
</evidence>
<dbReference type="PANTHER" id="PTHR23501">
    <property type="entry name" value="MAJOR FACILITATOR SUPERFAMILY"/>
    <property type="match status" value="1"/>
</dbReference>
<dbReference type="InterPro" id="IPR006311">
    <property type="entry name" value="TAT_signal"/>
</dbReference>
<dbReference type="InterPro" id="IPR017853">
    <property type="entry name" value="GH"/>
</dbReference>
<evidence type="ECO:0000256" key="8">
    <source>
        <dbReference type="SAM" id="MobiDB-lite"/>
    </source>
</evidence>
<name>A0A3E0VYS4_9MICO</name>
<keyword evidence="5 9" id="KW-0472">Membrane</keyword>
<comment type="subcellular location">
    <subcellularLocation>
        <location evidence="1">Membrane</location>
        <topology evidence="1">Multi-pass membrane protein</topology>
    </subcellularLocation>
</comment>
<feature type="transmembrane region" description="Helical" evidence="9">
    <location>
        <begin position="346"/>
        <end position="365"/>
    </location>
</feature>
<dbReference type="OrthoDB" id="9802522at2"/>
<dbReference type="GO" id="GO:0022857">
    <property type="term" value="F:transmembrane transporter activity"/>
    <property type="evidence" value="ECO:0007669"/>
    <property type="project" value="TreeGrafter"/>
</dbReference>
<dbReference type="SUPFAM" id="SSF103473">
    <property type="entry name" value="MFS general substrate transporter"/>
    <property type="match status" value="1"/>
</dbReference>
<keyword evidence="4 9" id="KW-1133">Transmembrane helix</keyword>
<evidence type="ECO:0000256" key="6">
    <source>
        <dbReference type="ARBA" id="ARBA00023295"/>
    </source>
</evidence>
<feature type="domain" description="Glycoside hydrolase family 5" evidence="10">
    <location>
        <begin position="67"/>
        <end position="221"/>
    </location>
</feature>
<evidence type="ECO:0000256" key="7">
    <source>
        <dbReference type="RuleBase" id="RU361153"/>
    </source>
</evidence>
<evidence type="ECO:0000259" key="10">
    <source>
        <dbReference type="Pfam" id="PF00150"/>
    </source>
</evidence>
<evidence type="ECO:0000256" key="4">
    <source>
        <dbReference type="ARBA" id="ARBA00022989"/>
    </source>
</evidence>
<evidence type="ECO:0000256" key="9">
    <source>
        <dbReference type="SAM" id="Phobius"/>
    </source>
</evidence>
<protein>
    <recommendedName>
        <fullName evidence="10">Glycoside hydrolase family 5 domain-containing protein</fullName>
    </recommendedName>
</protein>
<dbReference type="InterPro" id="IPR036259">
    <property type="entry name" value="MFS_trans_sf"/>
</dbReference>
<dbReference type="Gene3D" id="3.20.20.80">
    <property type="entry name" value="Glycosidases"/>
    <property type="match status" value="1"/>
</dbReference>
<evidence type="ECO:0000256" key="2">
    <source>
        <dbReference type="ARBA" id="ARBA00022692"/>
    </source>
</evidence>
<evidence type="ECO:0000256" key="3">
    <source>
        <dbReference type="ARBA" id="ARBA00022801"/>
    </source>
</evidence>
<dbReference type="GO" id="GO:0004553">
    <property type="term" value="F:hydrolase activity, hydrolyzing O-glycosyl compounds"/>
    <property type="evidence" value="ECO:0007669"/>
    <property type="project" value="InterPro"/>
</dbReference>
<gene>
    <name evidence="11" type="ORF">B7R22_07490</name>
</gene>
<comment type="similarity">
    <text evidence="7">Belongs to the glycosyl hydrolase 5 (cellulase A) family.</text>
</comment>
<dbReference type="Proteomes" id="UP000256541">
    <property type="component" value="Unassembled WGS sequence"/>
</dbReference>
<dbReference type="GO" id="GO:0005886">
    <property type="term" value="C:plasma membrane"/>
    <property type="evidence" value="ECO:0007669"/>
    <property type="project" value="TreeGrafter"/>
</dbReference>
<proteinExistence type="inferred from homology"/>
<feature type="transmembrane region" description="Helical" evidence="9">
    <location>
        <begin position="276"/>
        <end position="294"/>
    </location>
</feature>
<feature type="transmembrane region" description="Helical" evidence="9">
    <location>
        <begin position="230"/>
        <end position="255"/>
    </location>
</feature>
<dbReference type="AlphaFoldDB" id="A0A3E0VYS4"/>
<sequence>MHLTRRSILTTGISAGAVVGAGVVGGGLSRASAAAAAPLAAAAQAAAHVQAQAPARVASFPVGFSLGSNILWGTTTEIDQTLDITSYTGGTIVRLDIMWYWLQPTATTFDWSRLGDMVAGAEAGGLSIFGIILSCPAWAALGGTGPLSTTRPRTAALYAAFAGQLATRYRGRIAAYEIRNEPNGREALAPDPDPVFYAAMVQAAYPAITAADPAATVVAGALGPAPATPIWLICVFLFEFGAGLGLIMQVVVLVVQNSVPATQVGTATSTNNYFREVGSALGVAVFGALFTSSLSEKLLAVFSGAGASAGDASQATATLDPATLNQLPQAIQDQVVAAYADSLAPVFWYLIPFLAVAFVLSLFLPQIRLSDVAGMVARGEAVTGEEAEALETEQREAARVARAAEPSHAPKSRAE</sequence>
<dbReference type="SUPFAM" id="SSF51445">
    <property type="entry name" value="(Trans)glycosidases"/>
    <property type="match status" value="1"/>
</dbReference>
<dbReference type="PANTHER" id="PTHR23501:SF197">
    <property type="entry name" value="COMD"/>
    <property type="match status" value="1"/>
</dbReference>
<dbReference type="PROSITE" id="PS51318">
    <property type="entry name" value="TAT"/>
    <property type="match status" value="1"/>
</dbReference>
<dbReference type="EMBL" id="NBXB01000022">
    <property type="protein sequence ID" value="RFA15046.1"/>
    <property type="molecule type" value="Genomic_DNA"/>
</dbReference>
<feature type="region of interest" description="Disordered" evidence="8">
    <location>
        <begin position="383"/>
        <end position="415"/>
    </location>
</feature>
<organism evidence="11 12">
    <name type="scientific">Subtercola boreus</name>
    <dbReference type="NCBI Taxonomy" id="120213"/>
    <lineage>
        <taxon>Bacteria</taxon>
        <taxon>Bacillati</taxon>
        <taxon>Actinomycetota</taxon>
        <taxon>Actinomycetes</taxon>
        <taxon>Micrococcales</taxon>
        <taxon>Microbacteriaceae</taxon>
        <taxon>Subtercola</taxon>
    </lineage>
</organism>
<dbReference type="Pfam" id="PF00150">
    <property type="entry name" value="Cellulase"/>
    <property type="match status" value="1"/>
</dbReference>
<evidence type="ECO:0000313" key="12">
    <source>
        <dbReference type="Proteomes" id="UP000256541"/>
    </source>
</evidence>
<accession>A0A3E0VYS4</accession>
<evidence type="ECO:0000256" key="5">
    <source>
        <dbReference type="ARBA" id="ARBA00023136"/>
    </source>
</evidence>
<keyword evidence="2 9" id="KW-0812">Transmembrane</keyword>
<reference evidence="11 12" key="1">
    <citation type="submission" date="2017-04" db="EMBL/GenBank/DDBJ databases">
        <title>Comparative genome analysis of Subtercola boreus.</title>
        <authorList>
            <person name="Cho Y.-J."/>
            <person name="Cho A."/>
            <person name="Kim O.-S."/>
            <person name="Lee J.-I."/>
        </authorList>
    </citation>
    <scope>NUCLEOTIDE SEQUENCE [LARGE SCALE GENOMIC DNA]</scope>
    <source>
        <strain evidence="11 12">P27479</strain>
    </source>
</reference>
<keyword evidence="6 7" id="KW-0326">Glycosidase</keyword>
<evidence type="ECO:0000313" key="11">
    <source>
        <dbReference type="EMBL" id="RFA15046.1"/>
    </source>
</evidence>
<dbReference type="InterPro" id="IPR001547">
    <property type="entry name" value="Glyco_hydro_5"/>
</dbReference>